<proteinExistence type="predicted"/>
<feature type="compositionally biased region" description="Basic and acidic residues" evidence="1">
    <location>
        <begin position="1095"/>
        <end position="1106"/>
    </location>
</feature>
<evidence type="ECO:0000256" key="2">
    <source>
        <dbReference type="SAM" id="SignalP"/>
    </source>
</evidence>
<name>A0ABQ4T755_METOR</name>
<organism evidence="3 4">
    <name type="scientific">Methylobacterium organophilum</name>
    <dbReference type="NCBI Taxonomy" id="410"/>
    <lineage>
        <taxon>Bacteria</taxon>
        <taxon>Pseudomonadati</taxon>
        <taxon>Pseudomonadota</taxon>
        <taxon>Alphaproteobacteria</taxon>
        <taxon>Hyphomicrobiales</taxon>
        <taxon>Methylobacteriaceae</taxon>
        <taxon>Methylobacterium</taxon>
    </lineage>
</organism>
<dbReference type="EMBL" id="BPQV01000002">
    <property type="protein sequence ID" value="GJE25912.1"/>
    <property type="molecule type" value="Genomic_DNA"/>
</dbReference>
<feature type="region of interest" description="Disordered" evidence="1">
    <location>
        <begin position="293"/>
        <end position="333"/>
    </location>
</feature>
<feature type="region of interest" description="Disordered" evidence="1">
    <location>
        <begin position="1095"/>
        <end position="1131"/>
    </location>
</feature>
<keyword evidence="4" id="KW-1185">Reference proteome</keyword>
<evidence type="ECO:0000256" key="1">
    <source>
        <dbReference type="SAM" id="MobiDB-lite"/>
    </source>
</evidence>
<accession>A0ABQ4T755</accession>
<protein>
    <recommendedName>
        <fullName evidence="5">Tetratricopeptide TPR_4 protein</fullName>
    </recommendedName>
</protein>
<dbReference type="Proteomes" id="UP001055156">
    <property type="component" value="Unassembled WGS sequence"/>
</dbReference>
<evidence type="ECO:0000313" key="4">
    <source>
        <dbReference type="Proteomes" id="UP001055156"/>
    </source>
</evidence>
<sequence>MKVGAETGKPLRRVRRAARMLVLLAAGMVAAPISAQAAKLLSAIGSQPQGFGRIILSFDTPVPVKGRISGTVLVLSYGERVSAGPERIATGMPDFVTAVRRDPDGSALRLALQKPYRISVQEAGEQVYIDLLPESWTGFPPPLPPEVVAELARRAERAEAALKARNAAPPPKTLAVELALTPGRARLSLKLPSEAVPNVTENGGATSLSLPGAWHIDDRAIRGRLDAKIGKISVENDEKGARLVATPAQGVSTKIVRDEADLAIDLLTKPPGPAPEKAAETLAQTILDKATKNEAAADPAGAAGRSPPNPSTKGPPPTVRTAEPPASATPRRRAGTGLVFPFKAPVKAAFFERAGILTAVFETDEPVIAPQKQLAGLSAIGGVERSGRFALVRYAKQPGRLVDLVPVREPDGWEIVAGDDLTPSESLIPERQAGSGGRMGITVPLPAPGGAHWLTLDGERVAVVTAGAGRQMGIPKAQRFVDFELLPSRVGLAVLAVADDLNVRPDLDGVTIGRIGGLALSSVSRPADAAVGPVADLVIDSAAWNAARRGAVRSTLRERFATVVAAERTDRPAARVALAKAMMANGLDAEAVGVLAAATAEDPVLDNDKMTVLMRGILAARLGRAEEAVKLLSQPSLLINPEARLWRGFAEVQASRWKDADADLRAGESVLARYPEDLVSVLQAASAEAAVEIADWDAAAQASEAALREATPEIRDRMAYLRAKVDEATGRTAAALESYEALSANAVRPVAAAAALRAALVANAMGKMAAAEVIERLEVLVLTWHGGNTEIETMGALGRLYTEVGRWRAVFTMTRRANALAPDAPATRTLNDAALKLFEDLYLGERADKLGAIEALSLYFDFKDFAPAGRRADEIVRRLADRLVSLDLLDSADELLDHQVNHRLTGPARSSVAARLATVRLMEGKPLDALQTLDATYLPELPEDLRRARSLLRARALSDLTRTDLALESIEGETGPDIDRLRADILWSARRWREAGEAHEGLLGEAWRSGRPLDDAARGDVIRAAIAYGLSGESLGLERLKAKFSAGMAETSDARTFTLLTRSDAPRTTAFRDIARRATSAETLASFLAEYRKRYPDSAVPERGKPEAGAGSPAQPAPETRAEAPQPPPPG</sequence>
<keyword evidence="2" id="KW-0732">Signal</keyword>
<evidence type="ECO:0008006" key="5">
    <source>
        <dbReference type="Google" id="ProtNLM"/>
    </source>
</evidence>
<comment type="caution">
    <text evidence="3">The sequence shown here is derived from an EMBL/GenBank/DDBJ whole genome shotgun (WGS) entry which is preliminary data.</text>
</comment>
<evidence type="ECO:0000313" key="3">
    <source>
        <dbReference type="EMBL" id="GJE25912.1"/>
    </source>
</evidence>
<feature type="compositionally biased region" description="Low complexity" evidence="1">
    <location>
        <begin position="296"/>
        <end position="306"/>
    </location>
</feature>
<feature type="chain" id="PRO_5047482747" description="Tetratricopeptide TPR_4 protein" evidence="2">
    <location>
        <begin position="38"/>
        <end position="1131"/>
    </location>
</feature>
<reference evidence="3" key="1">
    <citation type="journal article" date="2021" name="Front. Microbiol.">
        <title>Comprehensive Comparative Genomics and Phenotyping of Methylobacterium Species.</title>
        <authorList>
            <person name="Alessa O."/>
            <person name="Ogura Y."/>
            <person name="Fujitani Y."/>
            <person name="Takami H."/>
            <person name="Hayashi T."/>
            <person name="Sahin N."/>
            <person name="Tani A."/>
        </authorList>
    </citation>
    <scope>NUCLEOTIDE SEQUENCE</scope>
    <source>
        <strain evidence="3">NBRC 15689</strain>
    </source>
</reference>
<reference evidence="3" key="2">
    <citation type="submission" date="2021-08" db="EMBL/GenBank/DDBJ databases">
        <authorList>
            <person name="Tani A."/>
            <person name="Ola A."/>
            <person name="Ogura Y."/>
            <person name="Katsura K."/>
            <person name="Hayashi T."/>
        </authorList>
    </citation>
    <scope>NUCLEOTIDE SEQUENCE</scope>
    <source>
        <strain evidence="3">NBRC 15689</strain>
    </source>
</reference>
<feature type="signal peptide" evidence="2">
    <location>
        <begin position="1"/>
        <end position="37"/>
    </location>
</feature>
<gene>
    <name evidence="3" type="ORF">LKMONMHP_0755</name>
</gene>
<feature type="compositionally biased region" description="Pro residues" evidence="1">
    <location>
        <begin position="307"/>
        <end position="318"/>
    </location>
</feature>